<keyword evidence="1" id="KW-0808">Transferase</keyword>
<dbReference type="EC" id="2.7.7.48" evidence="1"/>
<keyword evidence="1" id="KW-0696">RNA-directed RNA polymerase</keyword>
<feature type="compositionally biased region" description="Polar residues" evidence="2">
    <location>
        <begin position="316"/>
        <end position="326"/>
    </location>
</feature>
<keyword evidence="1" id="KW-0694">RNA-binding</keyword>
<feature type="domain" description="RDRP core" evidence="3">
    <location>
        <begin position="480"/>
        <end position="1105"/>
    </location>
</feature>
<evidence type="ECO:0000256" key="2">
    <source>
        <dbReference type="SAM" id="MobiDB-lite"/>
    </source>
</evidence>
<dbReference type="GO" id="GO:0003968">
    <property type="term" value="F:RNA-directed RNA polymerase activity"/>
    <property type="evidence" value="ECO:0007669"/>
    <property type="project" value="UniProtKB-KW"/>
</dbReference>
<protein>
    <recommendedName>
        <fullName evidence="1">RNA-dependent RNA polymerase</fullName>
        <ecNumber evidence="1">2.7.7.48</ecNumber>
    </recommendedName>
</protein>
<organism evidence="4 5">
    <name type="scientific">Daedalea quercina L-15889</name>
    <dbReference type="NCBI Taxonomy" id="1314783"/>
    <lineage>
        <taxon>Eukaryota</taxon>
        <taxon>Fungi</taxon>
        <taxon>Dikarya</taxon>
        <taxon>Basidiomycota</taxon>
        <taxon>Agaricomycotina</taxon>
        <taxon>Agaricomycetes</taxon>
        <taxon>Polyporales</taxon>
        <taxon>Fomitopsis</taxon>
    </lineage>
</organism>
<gene>
    <name evidence="4" type="ORF">DAEQUDRAFT_721969</name>
</gene>
<feature type="compositionally biased region" description="Polar residues" evidence="2">
    <location>
        <begin position="215"/>
        <end position="224"/>
    </location>
</feature>
<evidence type="ECO:0000313" key="4">
    <source>
        <dbReference type="EMBL" id="KZT73373.1"/>
    </source>
</evidence>
<feature type="compositionally biased region" description="Low complexity" evidence="2">
    <location>
        <begin position="1222"/>
        <end position="1231"/>
    </location>
</feature>
<feature type="region of interest" description="Disordered" evidence="2">
    <location>
        <begin position="1"/>
        <end position="326"/>
    </location>
</feature>
<dbReference type="InterPro" id="IPR007855">
    <property type="entry name" value="RDRP"/>
</dbReference>
<dbReference type="OrthoDB" id="10055769at2759"/>
<feature type="compositionally biased region" description="Low complexity" evidence="2">
    <location>
        <begin position="299"/>
        <end position="314"/>
    </location>
</feature>
<evidence type="ECO:0000256" key="1">
    <source>
        <dbReference type="RuleBase" id="RU363098"/>
    </source>
</evidence>
<feature type="compositionally biased region" description="Low complexity" evidence="2">
    <location>
        <begin position="106"/>
        <end position="115"/>
    </location>
</feature>
<sequence length="1319" mass="146326">MVNTRGKVVARPTVAESTSEEEFWKDDAPDEMDHWDGVGKILCGTVGGNDSNETPRANKKTGRLETTVRRSPRKRMLMEKSVGSNDIQEAQVPLSRAHAIPTPQHSGNSSSSTSSPRKAPGTARYELDGYDTDADEVEHILGIDTDGDGSAPPSRPPSFQFSNPSVSRETSFTSAASDSISGPTTPNTRRKRTYDYPDSFDVPPSPVSPAKVQKRASQTETSSYAPGASKPIAFPRPRPHAVARTRTPSPNKSSSSQTTTDSSPSRRGRWLGIIEETLASDKAKATNTTTARGPDRTEVPTYTTVLSSSPTVTPQGPFSATKGSVSSSSFLGTRADQQRPQHVTTSSCVSVIAHCREVQRIMDYKRTSWGVQYELARGVCAGRWQWNDVTAEKLELLRGPNKEKAHCVEQVMLKMNVPRSAQLASLPLWAELDREDKAIEEGVGRGLGLHGEWEGDPNWYGGKIRQIASVVETKDGFELHLKAMMKRKSNRFARFLGSRRMIQVKLPDDKIMRKKGEDVRKFMLSKFVLCGRIFVSFAAKDGKVFLMETNEDYERDGNSAVDRGRMSLEDFVRWHNPMETNRGQPVTKWVTRFELGLSDTVPALEFQGEGIDMLFIDDKVAPHDGKKAPAEKILTDGCGFMNWAALASIARALKYNRFPTAVQGRIAGSKGVWMLHPRDRSPDATPKIWIRPSQQKIKHKTLHAAHRIFELVAPPRVSAPSRLSRHTIMVLSHNCVRDEDIIALMAAGVDAEVRALSSFDDPHLLRAAVAEVGRILPARLQRLASGSGRVLGLGRGWGQDEEDEEGDLEHGGPLSVVDRNEHSGDPVKVHERAYEMLAAGFRPLENDILFRSLRDIVGYRIAELIREYHMTVPKSAEAFIVPDPYGVLKPGQIHFKASEDLKDPLDGPSPNLITGNVLIYRNPARLPADIQKVTAIAHPILSDYTDVIVLPVTGHRSLASLLAGGDYDGDTCVCVYDELIVETFRGSLVTDIPEDFLQKNFQSQDNISQVGDVLTQKMGPTGTRESSLQQALLAGMISPNYGLYSIFHENAAYVYGLADKRTIHNAWMFNTVLDSKKTGHVVKASVLAEDTGLYGHEQPHCMNLASSEEVDTECYGRKQHCPTRTASLPPFILDELLKAGKKLEAEQLGDFEKKSQQPQYNTRDADLLKPWEQAITRANTLKQKGHADLWQDLEMIEQHVADHIKRWHQAIKVPAKRDSKSKSPQKSPTTRQQGFNILSKTFTEELSDLVFYDRKSICALKASYAYKENPRFAFSVAFYELCKMKAESVGIAAYTQELVDMMAMPSSARRILMQKASGL</sequence>
<dbReference type="STRING" id="1314783.A0A165TFU5"/>
<name>A0A165TFU5_9APHY</name>
<dbReference type="InterPro" id="IPR057596">
    <property type="entry name" value="RDRP_core"/>
</dbReference>
<feature type="compositionally biased region" description="Polar residues" evidence="2">
    <location>
        <begin position="157"/>
        <end position="187"/>
    </location>
</feature>
<dbReference type="GO" id="GO:0031380">
    <property type="term" value="C:nuclear RNA-directed RNA polymerase complex"/>
    <property type="evidence" value="ECO:0007669"/>
    <property type="project" value="TreeGrafter"/>
</dbReference>
<evidence type="ECO:0000313" key="5">
    <source>
        <dbReference type="Proteomes" id="UP000076727"/>
    </source>
</evidence>
<dbReference type="Pfam" id="PF05183">
    <property type="entry name" value="RdRP"/>
    <property type="match status" value="1"/>
</dbReference>
<comment type="similarity">
    <text evidence="1">Belongs to the RdRP family.</text>
</comment>
<dbReference type="GO" id="GO:0003723">
    <property type="term" value="F:RNA binding"/>
    <property type="evidence" value="ECO:0007669"/>
    <property type="project" value="UniProtKB-KW"/>
</dbReference>
<dbReference type="PANTHER" id="PTHR23079">
    <property type="entry name" value="RNA-DEPENDENT RNA POLYMERASE"/>
    <property type="match status" value="1"/>
</dbReference>
<proteinExistence type="inferred from homology"/>
<keyword evidence="1" id="KW-0548">Nucleotidyltransferase</keyword>
<feature type="compositionally biased region" description="Low complexity" evidence="2">
    <location>
        <begin position="253"/>
        <end position="265"/>
    </location>
</feature>
<feature type="compositionally biased region" description="Basic and acidic residues" evidence="2">
    <location>
        <begin position="25"/>
        <end position="37"/>
    </location>
</feature>
<reference evidence="4 5" key="1">
    <citation type="journal article" date="2016" name="Mol. Biol. Evol.">
        <title>Comparative Genomics of Early-Diverging Mushroom-Forming Fungi Provides Insights into the Origins of Lignocellulose Decay Capabilities.</title>
        <authorList>
            <person name="Nagy L.G."/>
            <person name="Riley R."/>
            <person name="Tritt A."/>
            <person name="Adam C."/>
            <person name="Daum C."/>
            <person name="Floudas D."/>
            <person name="Sun H."/>
            <person name="Yadav J.S."/>
            <person name="Pangilinan J."/>
            <person name="Larsson K.H."/>
            <person name="Matsuura K."/>
            <person name="Barry K."/>
            <person name="Labutti K."/>
            <person name="Kuo R."/>
            <person name="Ohm R.A."/>
            <person name="Bhattacharya S.S."/>
            <person name="Shirouzu T."/>
            <person name="Yoshinaga Y."/>
            <person name="Martin F.M."/>
            <person name="Grigoriev I.V."/>
            <person name="Hibbett D.S."/>
        </authorList>
    </citation>
    <scope>NUCLEOTIDE SEQUENCE [LARGE SCALE GENOMIC DNA]</scope>
    <source>
        <strain evidence="4 5">L-15889</strain>
    </source>
</reference>
<comment type="catalytic activity">
    <reaction evidence="1">
        <text>RNA(n) + a ribonucleoside 5'-triphosphate = RNA(n+1) + diphosphate</text>
        <dbReference type="Rhea" id="RHEA:21248"/>
        <dbReference type="Rhea" id="RHEA-COMP:14527"/>
        <dbReference type="Rhea" id="RHEA-COMP:17342"/>
        <dbReference type="ChEBI" id="CHEBI:33019"/>
        <dbReference type="ChEBI" id="CHEBI:61557"/>
        <dbReference type="ChEBI" id="CHEBI:140395"/>
        <dbReference type="EC" id="2.7.7.48"/>
    </reaction>
</comment>
<dbReference type="PANTHER" id="PTHR23079:SF14">
    <property type="entry name" value="RNA-DEPENDENT RNA POLYMERASE"/>
    <property type="match status" value="1"/>
</dbReference>
<dbReference type="EMBL" id="KV429037">
    <property type="protein sequence ID" value="KZT73373.1"/>
    <property type="molecule type" value="Genomic_DNA"/>
</dbReference>
<dbReference type="GO" id="GO:0030422">
    <property type="term" value="P:siRNA processing"/>
    <property type="evidence" value="ECO:0007669"/>
    <property type="project" value="TreeGrafter"/>
</dbReference>
<accession>A0A165TFU5</accession>
<feature type="region of interest" description="Disordered" evidence="2">
    <location>
        <begin position="1213"/>
        <end position="1234"/>
    </location>
</feature>
<evidence type="ECO:0000259" key="3">
    <source>
        <dbReference type="Pfam" id="PF05183"/>
    </source>
</evidence>
<dbReference type="Proteomes" id="UP000076727">
    <property type="component" value="Unassembled WGS sequence"/>
</dbReference>
<feature type="region of interest" description="Disordered" evidence="2">
    <location>
        <begin position="794"/>
        <end position="822"/>
    </location>
</feature>
<keyword evidence="5" id="KW-1185">Reference proteome</keyword>